<name>A0A5N8VCS3_9ACTN</name>
<sequence length="118" mass="13830">MFADDRPTPWARTDAENFFAERAQYPRCKSRKKSRASAEWTRRAFTWRGRRLTLAKSTGPLDIRWSRHLPQRAQPSAVTVSHDSAGRWFVSLLWETDLSFMLEYPCAWNGRNLVVADR</sequence>
<proteinExistence type="predicted"/>
<reference evidence="1 2" key="1">
    <citation type="submission" date="2019-07" db="EMBL/GenBank/DDBJ databases">
        <title>New species of Amycolatopsis and Streptomyces.</title>
        <authorList>
            <person name="Duangmal K."/>
            <person name="Teo W.F.A."/>
            <person name="Lipun K."/>
        </authorList>
    </citation>
    <scope>NUCLEOTIDE SEQUENCE [LARGE SCALE GENOMIC DNA]</scope>
    <source>
        <strain evidence="1 2">NBRC 109810</strain>
    </source>
</reference>
<comment type="caution">
    <text evidence="1">The sequence shown here is derived from an EMBL/GenBank/DDBJ whole genome shotgun (WGS) entry which is preliminary data.</text>
</comment>
<evidence type="ECO:0000313" key="1">
    <source>
        <dbReference type="EMBL" id="MPY31834.1"/>
    </source>
</evidence>
<accession>A0A5N8VCS3</accession>
<dbReference type="AlphaFoldDB" id="A0A5N8VCS3"/>
<keyword evidence="2" id="KW-1185">Reference proteome</keyword>
<organism evidence="1 2">
    <name type="scientific">Streptomyces adustus</name>
    <dbReference type="NCBI Taxonomy" id="1609272"/>
    <lineage>
        <taxon>Bacteria</taxon>
        <taxon>Bacillati</taxon>
        <taxon>Actinomycetota</taxon>
        <taxon>Actinomycetes</taxon>
        <taxon>Kitasatosporales</taxon>
        <taxon>Streptomycetaceae</taxon>
        <taxon>Streptomyces</taxon>
    </lineage>
</organism>
<evidence type="ECO:0008006" key="3">
    <source>
        <dbReference type="Google" id="ProtNLM"/>
    </source>
</evidence>
<evidence type="ECO:0000313" key="2">
    <source>
        <dbReference type="Proteomes" id="UP000325849"/>
    </source>
</evidence>
<protein>
    <recommendedName>
        <fullName evidence="3">Transposase</fullName>
    </recommendedName>
</protein>
<dbReference type="OrthoDB" id="6230307at2"/>
<dbReference type="EMBL" id="VJZD01000033">
    <property type="protein sequence ID" value="MPY31834.1"/>
    <property type="molecule type" value="Genomic_DNA"/>
</dbReference>
<dbReference type="Proteomes" id="UP000325849">
    <property type="component" value="Unassembled WGS sequence"/>
</dbReference>
<gene>
    <name evidence="1" type="ORF">FNH09_11205</name>
</gene>